<keyword evidence="3" id="KW-1185">Reference proteome</keyword>
<evidence type="ECO:0000256" key="1">
    <source>
        <dbReference type="SAM" id="MobiDB-lite"/>
    </source>
</evidence>
<comment type="caution">
    <text evidence="2">The sequence shown here is derived from an EMBL/GenBank/DDBJ whole genome shotgun (WGS) entry which is preliminary data.</text>
</comment>
<feature type="compositionally biased region" description="Polar residues" evidence="1">
    <location>
        <begin position="87"/>
        <end position="108"/>
    </location>
</feature>
<feature type="compositionally biased region" description="Low complexity" evidence="1">
    <location>
        <begin position="117"/>
        <end position="178"/>
    </location>
</feature>
<dbReference type="AlphaFoldDB" id="A0A7J7K7L7"/>
<reference evidence="2" key="1">
    <citation type="submission" date="2020-06" db="EMBL/GenBank/DDBJ databases">
        <title>Draft genome of Bugula neritina, a colonial animal packing powerful symbionts and potential medicines.</title>
        <authorList>
            <person name="Rayko M."/>
        </authorList>
    </citation>
    <scope>NUCLEOTIDE SEQUENCE [LARGE SCALE GENOMIC DNA]</scope>
    <source>
        <strain evidence="2">Kwan_BN1</strain>
    </source>
</reference>
<gene>
    <name evidence="2" type="ORF">EB796_008078</name>
</gene>
<accession>A0A7J7K7L7</accession>
<evidence type="ECO:0000313" key="2">
    <source>
        <dbReference type="EMBL" id="KAF6033618.1"/>
    </source>
</evidence>
<organism evidence="2 3">
    <name type="scientific">Bugula neritina</name>
    <name type="common">Brown bryozoan</name>
    <name type="synonym">Sertularia neritina</name>
    <dbReference type="NCBI Taxonomy" id="10212"/>
    <lineage>
        <taxon>Eukaryota</taxon>
        <taxon>Metazoa</taxon>
        <taxon>Spiralia</taxon>
        <taxon>Lophotrochozoa</taxon>
        <taxon>Bryozoa</taxon>
        <taxon>Gymnolaemata</taxon>
        <taxon>Cheilostomatida</taxon>
        <taxon>Flustrina</taxon>
        <taxon>Buguloidea</taxon>
        <taxon>Bugulidae</taxon>
        <taxon>Bugula</taxon>
    </lineage>
</organism>
<dbReference type="EMBL" id="VXIV02001280">
    <property type="protein sequence ID" value="KAF6033618.1"/>
    <property type="molecule type" value="Genomic_DNA"/>
</dbReference>
<feature type="compositionally biased region" description="Low complexity" evidence="1">
    <location>
        <begin position="188"/>
        <end position="212"/>
    </location>
</feature>
<sequence>MLCNQYSVLPIFCLNNFLPLAANKNDESALASSNTLDTQANLVIFLEMLLSFCSVKVTFIISGASSNTETSSSLCNLKAENKAPKTGTRTGLRSQSNISLEPQSTALASPTERAAERTSSTSSASTSRAAPTTSHVPATTSRATSRLSSSTSQALTSTASRRLTSAVASSTSASGSGSEPASRHSTRSRAAAAPKSAASLASSSSGESSRSSNITHSAADKSKGKERKARTTGTGGPSHSHPKLAGVRRATKVATTGDTNSKVKRTPGGVGSAHGERGESAAALPRLSQRNSAAT</sequence>
<protein>
    <submittedName>
        <fullName evidence="2">Uncharacterized protein</fullName>
    </submittedName>
</protein>
<feature type="region of interest" description="Disordered" evidence="1">
    <location>
        <begin position="83"/>
        <end position="295"/>
    </location>
</feature>
<name>A0A7J7K7L7_BUGNE</name>
<proteinExistence type="predicted"/>
<evidence type="ECO:0000313" key="3">
    <source>
        <dbReference type="Proteomes" id="UP000593567"/>
    </source>
</evidence>
<dbReference type="Proteomes" id="UP000593567">
    <property type="component" value="Unassembled WGS sequence"/>
</dbReference>